<dbReference type="EMBL" id="DXCP01000037">
    <property type="protein sequence ID" value="HIY79825.1"/>
    <property type="molecule type" value="Genomic_DNA"/>
</dbReference>
<evidence type="ECO:0000313" key="2">
    <source>
        <dbReference type="Proteomes" id="UP000824133"/>
    </source>
</evidence>
<proteinExistence type="predicted"/>
<comment type="caution">
    <text evidence="1">The sequence shown here is derived from an EMBL/GenBank/DDBJ whole genome shotgun (WGS) entry which is preliminary data.</text>
</comment>
<sequence>MTLTAYNSELSDASFAKKKARRWRLRQELSGHIECAARCGRVGREGHQGSRCRACTLCAFGVADAEPVCR</sequence>
<dbReference type="AlphaFoldDB" id="A0A9D1ZBT9"/>
<name>A0A9D1ZBT9_9ACTN</name>
<evidence type="ECO:0000313" key="1">
    <source>
        <dbReference type="EMBL" id="HIY79825.1"/>
    </source>
</evidence>
<dbReference type="Proteomes" id="UP000824133">
    <property type="component" value="Unassembled WGS sequence"/>
</dbReference>
<accession>A0A9D1ZBT9</accession>
<reference evidence="1" key="1">
    <citation type="journal article" date="2021" name="PeerJ">
        <title>Extensive microbial diversity within the chicken gut microbiome revealed by metagenomics and culture.</title>
        <authorList>
            <person name="Gilroy R."/>
            <person name="Ravi A."/>
            <person name="Getino M."/>
            <person name="Pursley I."/>
            <person name="Horton D.L."/>
            <person name="Alikhan N.F."/>
            <person name="Baker D."/>
            <person name="Gharbi K."/>
            <person name="Hall N."/>
            <person name="Watson M."/>
            <person name="Adriaenssens E.M."/>
            <person name="Foster-Nyarko E."/>
            <person name="Jarju S."/>
            <person name="Secka A."/>
            <person name="Antonio M."/>
            <person name="Oren A."/>
            <person name="Chaudhuri R.R."/>
            <person name="La Ragione R."/>
            <person name="Hildebrand F."/>
            <person name="Pallen M.J."/>
        </authorList>
    </citation>
    <scope>NUCLEOTIDE SEQUENCE</scope>
    <source>
        <strain evidence="1">ChiHjej10B9-743</strain>
    </source>
</reference>
<gene>
    <name evidence="1" type="ORF">IAA42_05255</name>
</gene>
<organism evidence="1 2">
    <name type="scientific">Candidatus Olsenella excrementavium</name>
    <dbReference type="NCBI Taxonomy" id="2838709"/>
    <lineage>
        <taxon>Bacteria</taxon>
        <taxon>Bacillati</taxon>
        <taxon>Actinomycetota</taxon>
        <taxon>Coriobacteriia</taxon>
        <taxon>Coriobacteriales</taxon>
        <taxon>Atopobiaceae</taxon>
        <taxon>Olsenella</taxon>
    </lineage>
</organism>
<protein>
    <submittedName>
        <fullName evidence="1">Uncharacterized protein</fullName>
    </submittedName>
</protein>
<reference evidence="1" key="2">
    <citation type="submission" date="2021-04" db="EMBL/GenBank/DDBJ databases">
        <authorList>
            <person name="Gilroy R."/>
        </authorList>
    </citation>
    <scope>NUCLEOTIDE SEQUENCE</scope>
    <source>
        <strain evidence="1">ChiHjej10B9-743</strain>
    </source>
</reference>